<reference evidence="1" key="1">
    <citation type="submission" date="2018-05" db="EMBL/GenBank/DDBJ databases">
        <authorList>
            <person name="Lanie J.A."/>
            <person name="Ng W.-L."/>
            <person name="Kazmierczak K.M."/>
            <person name="Andrzejewski T.M."/>
            <person name="Davidsen T.M."/>
            <person name="Wayne K.J."/>
            <person name="Tettelin H."/>
            <person name="Glass J.I."/>
            <person name="Rusch D."/>
            <person name="Podicherti R."/>
            <person name="Tsui H.-C.T."/>
            <person name="Winkler M.E."/>
        </authorList>
    </citation>
    <scope>NUCLEOTIDE SEQUENCE</scope>
</reference>
<protein>
    <recommendedName>
        <fullName evidence="2">DUF3880 domain-containing protein</fullName>
    </recommendedName>
</protein>
<feature type="non-terminal residue" evidence="1">
    <location>
        <position position="1"/>
    </location>
</feature>
<dbReference type="EMBL" id="UINC01098612">
    <property type="protein sequence ID" value="SVC57268.1"/>
    <property type="molecule type" value="Genomic_DNA"/>
</dbReference>
<dbReference type="AlphaFoldDB" id="A0A382N9P8"/>
<evidence type="ECO:0008006" key="2">
    <source>
        <dbReference type="Google" id="ProtNLM"/>
    </source>
</evidence>
<feature type="non-terminal residue" evidence="1">
    <location>
        <position position="242"/>
    </location>
</feature>
<sequence>MPVFPKKVLFVGDGNQNGYIYMRSQSIKNLVESMDMVDTNKYINPKKTLSYRFAYRFQLAPLLKNLNHAIIKKINSKPYDLVWLEKPIFIFGETLRYINSKKGIYTVSLNPDNPFGPRNDGCWDLYLKNIHLYDHHIVMRRSNYKDLKKIGIKKVNFIPLCHEKSIHFKEKNFNEDQKKFDVTFIGTPYDNRINFIGLLSKKIEANIHVYSTEWKKFKKKLGNKKNITISDAIYQSDYRNAI</sequence>
<organism evidence="1">
    <name type="scientific">marine metagenome</name>
    <dbReference type="NCBI Taxonomy" id="408172"/>
    <lineage>
        <taxon>unclassified sequences</taxon>
        <taxon>metagenomes</taxon>
        <taxon>ecological metagenomes</taxon>
    </lineage>
</organism>
<accession>A0A382N9P8</accession>
<name>A0A382N9P8_9ZZZZ</name>
<proteinExistence type="predicted"/>
<gene>
    <name evidence="1" type="ORF">METZ01_LOCUS310122</name>
</gene>
<evidence type="ECO:0000313" key="1">
    <source>
        <dbReference type="EMBL" id="SVC57268.1"/>
    </source>
</evidence>